<evidence type="ECO:0008006" key="3">
    <source>
        <dbReference type="Google" id="ProtNLM"/>
    </source>
</evidence>
<dbReference type="AlphaFoldDB" id="A0A2T7UFQ7"/>
<accession>A0A2T7UFQ7</accession>
<organism evidence="1 2">
    <name type="scientific">Limnohabitans planktonicus II-D5</name>
    <dbReference type="NCBI Taxonomy" id="1293045"/>
    <lineage>
        <taxon>Bacteria</taxon>
        <taxon>Pseudomonadati</taxon>
        <taxon>Pseudomonadota</taxon>
        <taxon>Betaproteobacteria</taxon>
        <taxon>Burkholderiales</taxon>
        <taxon>Comamonadaceae</taxon>
        <taxon>Limnohabitans</taxon>
    </lineage>
</organism>
<protein>
    <recommendedName>
        <fullName evidence="3">DNA polymerase III subunit beta</fullName>
    </recommendedName>
</protein>
<evidence type="ECO:0000313" key="2">
    <source>
        <dbReference type="Proteomes" id="UP000037507"/>
    </source>
</evidence>
<keyword evidence="2" id="KW-1185">Reference proteome</keyword>
<dbReference type="Gene3D" id="3.30.460.10">
    <property type="entry name" value="Beta Polymerase, domain 2"/>
    <property type="match status" value="1"/>
</dbReference>
<dbReference type="OrthoDB" id="14556at2"/>
<proteinExistence type="predicted"/>
<dbReference type="Proteomes" id="UP000037507">
    <property type="component" value="Unassembled WGS sequence"/>
</dbReference>
<gene>
    <name evidence="1" type="ORF">H663_006830</name>
</gene>
<dbReference type="SUPFAM" id="SSF81301">
    <property type="entry name" value="Nucleotidyltransferase"/>
    <property type="match status" value="1"/>
</dbReference>
<dbReference type="InterPro" id="IPR043519">
    <property type="entry name" value="NT_sf"/>
</dbReference>
<reference evidence="1" key="1">
    <citation type="submission" date="2017-04" db="EMBL/GenBank/DDBJ databases">
        <title>Unexpected and diverse lifestyles within the genus Limnohabitans.</title>
        <authorList>
            <person name="Kasalicky V."/>
            <person name="Mehrshad M."/>
            <person name="Andrei S.-A."/>
            <person name="Salcher M."/>
            <person name="Kratochvilova H."/>
            <person name="Simek K."/>
            <person name="Ghai R."/>
        </authorList>
    </citation>
    <scope>NUCLEOTIDE SEQUENCE [LARGE SCALE GENOMIC DNA]</scope>
    <source>
        <strain evidence="1">II-D5</strain>
    </source>
</reference>
<comment type="caution">
    <text evidence="1">The sequence shown here is derived from an EMBL/GenBank/DDBJ whole genome shotgun (WGS) entry which is preliminary data.</text>
</comment>
<dbReference type="EMBL" id="LFYT02000006">
    <property type="protein sequence ID" value="PVE43431.1"/>
    <property type="molecule type" value="Genomic_DNA"/>
</dbReference>
<evidence type="ECO:0000313" key="1">
    <source>
        <dbReference type="EMBL" id="PVE43431.1"/>
    </source>
</evidence>
<name>A0A2T7UFQ7_9BURK</name>
<sequence>MLGEGVQVTLFGSRVDDAAKGGDVDLMIEVSRALPEPAVVSARIASRVSRAMHGRKVDVLLKASNLLEQPIHRIAAQQGVAL</sequence>
<dbReference type="STRING" id="1293045.H663_05060"/>